<gene>
    <name evidence="2" type="ORF">EZS28_012949</name>
</gene>
<keyword evidence="1" id="KW-0175">Coiled coil</keyword>
<dbReference type="Proteomes" id="UP000324800">
    <property type="component" value="Unassembled WGS sequence"/>
</dbReference>
<dbReference type="EMBL" id="SNRW01002855">
    <property type="protein sequence ID" value="KAA6391523.1"/>
    <property type="molecule type" value="Genomic_DNA"/>
</dbReference>
<organism evidence="2 3">
    <name type="scientific">Streblomastix strix</name>
    <dbReference type="NCBI Taxonomy" id="222440"/>
    <lineage>
        <taxon>Eukaryota</taxon>
        <taxon>Metamonada</taxon>
        <taxon>Preaxostyla</taxon>
        <taxon>Oxymonadida</taxon>
        <taxon>Streblomastigidae</taxon>
        <taxon>Streblomastix</taxon>
    </lineage>
</organism>
<feature type="coiled-coil region" evidence="1">
    <location>
        <begin position="851"/>
        <end position="884"/>
    </location>
</feature>
<accession>A0A5J4WA49</accession>
<evidence type="ECO:0000256" key="1">
    <source>
        <dbReference type="SAM" id="Coils"/>
    </source>
</evidence>
<evidence type="ECO:0000313" key="3">
    <source>
        <dbReference type="Proteomes" id="UP000324800"/>
    </source>
</evidence>
<comment type="caution">
    <text evidence="2">The sequence shown here is derived from an EMBL/GenBank/DDBJ whole genome shotgun (WGS) entry which is preliminary data.</text>
</comment>
<name>A0A5J4WA49_9EUKA</name>
<protein>
    <submittedName>
        <fullName evidence="2">Uncharacterized protein</fullName>
    </submittedName>
</protein>
<reference evidence="2 3" key="1">
    <citation type="submission" date="2019-03" db="EMBL/GenBank/DDBJ databases">
        <title>Single cell metagenomics reveals metabolic interactions within the superorganism composed of flagellate Streblomastix strix and complex community of Bacteroidetes bacteria on its surface.</title>
        <authorList>
            <person name="Treitli S.C."/>
            <person name="Kolisko M."/>
            <person name="Husnik F."/>
            <person name="Keeling P."/>
            <person name="Hampl V."/>
        </authorList>
    </citation>
    <scope>NUCLEOTIDE SEQUENCE [LARGE SCALE GENOMIC DNA]</scope>
    <source>
        <strain evidence="2">ST1C</strain>
    </source>
</reference>
<evidence type="ECO:0000313" key="2">
    <source>
        <dbReference type="EMBL" id="KAA6391523.1"/>
    </source>
</evidence>
<dbReference type="AlphaFoldDB" id="A0A5J4WA49"/>
<sequence length="1076" mass="121773">MSFSELTTPIIISNIQKGRKDTFFLEILALTGEITAVAVEQSQQFIAEMKKLAILSLLITRRYLNNVDCLLIVTINGEWLFLQWHESNFFPLGTGSLLDAVQPFFSKPIKRRFRLDPQDNEGNEEINNFMCIDDIPIVRVSFRAICVVDETVFVGFCYDGPDVSFMYNISEKMNETLGSMSQSQHWGPNMVAGISNGLEETWLTQQMNSNGNPNIVNFIIKISDETEKDMCDSSSESRIRLNSSSIHLNSLNKKVTSNITTANIIVDTKELPCLMNISFDFQTQKMHLFGRVLISIHPSTSRIVQLEDDGEQLDYIAIMKTIRGADFVACDNLISFTGNEVFHILSGKEIISSPNQNGEESRSDELLQIRDKIRSQNLTQRSFGIILNQNHQCRSCQMQLQSMNIRPFILIASACLSLIMNVSGSYLFQFPVSFLDPPMAAMYVTVRQGNGMKSLSPYLSYGNEEKHKKLKDASTMDKIFIGSGKQLLVIMNGKAQVHHMKDKCIKDIVLIPTSKQNTQKIESKLKISEEANKDSLQSVISEEQDSHHFHKFWKTLSTSAIFISITCGSPAIIIQPKFKVPSHIEEDRVLLAMGNGRTGSLHLDNLSNKLVLLAQTTYLGNHSFVTSCRQLAGSTMRNIILNEAEIMNKQNIQSLNSFHQNLSDIPLTKDAKSNSQSIEKLSNSDSQTKIISKMFIISKDQISSHKKIDIGIRTEGKVVAFHEAQASSISSTSIGPAMSHIPIQQNIDQNNRLVWHSPPLLTKEQCIMCENGEINIGFTEEAQLEHGAIGDNIIVVSHKCIASILLWHPAVPQLLNKQWPNQSRAPITRLTATAMGNERKKMAYLTNIFKMSNQNKENKEKEDKEEDKLENKTMQRNLAQEQIKLQRNVWMMPQVLTTVATIKGPSQITSITTSMICGRHFVVVCFENSAEVQIYRLDTFENARAAIIERENMWNFANKTVCDGYGKFKYPLIKQPNMNTNTTATGQFIEIDENSGKFLANINNSYLTLVRVFDIELNDYAHTCVLTTFERHVRKLGSDENVYPDEQMMDKHEEKLYGGAKRYSIDKNYQNRQNFK</sequence>
<proteinExistence type="predicted"/>